<name>A0A6V7X0I9_MELEN</name>
<protein>
    <submittedName>
        <fullName evidence="1">Uncharacterized protein</fullName>
    </submittedName>
</protein>
<sequence length="44" mass="5392">MNTIIIIYFLKSRVLVFCQHEYQKLLISDQYNCYKTLILYIKDC</sequence>
<reference evidence="1 2" key="1">
    <citation type="submission" date="2020-08" db="EMBL/GenBank/DDBJ databases">
        <authorList>
            <person name="Koutsovoulos G."/>
            <person name="Danchin GJ E."/>
        </authorList>
    </citation>
    <scope>NUCLEOTIDE SEQUENCE [LARGE SCALE GENOMIC DNA]</scope>
</reference>
<evidence type="ECO:0000313" key="2">
    <source>
        <dbReference type="Proteomes" id="UP000580250"/>
    </source>
</evidence>
<dbReference type="Proteomes" id="UP000580250">
    <property type="component" value="Unassembled WGS sequence"/>
</dbReference>
<accession>A0A6V7X0I9</accession>
<proteinExistence type="predicted"/>
<comment type="caution">
    <text evidence="1">The sequence shown here is derived from an EMBL/GenBank/DDBJ whole genome shotgun (WGS) entry which is preliminary data.</text>
</comment>
<evidence type="ECO:0000313" key="1">
    <source>
        <dbReference type="EMBL" id="CAD2192821.1"/>
    </source>
</evidence>
<organism evidence="1 2">
    <name type="scientific">Meloidogyne enterolobii</name>
    <name type="common">Root-knot nematode worm</name>
    <name type="synonym">Meloidogyne mayaguensis</name>
    <dbReference type="NCBI Taxonomy" id="390850"/>
    <lineage>
        <taxon>Eukaryota</taxon>
        <taxon>Metazoa</taxon>
        <taxon>Ecdysozoa</taxon>
        <taxon>Nematoda</taxon>
        <taxon>Chromadorea</taxon>
        <taxon>Rhabditida</taxon>
        <taxon>Tylenchina</taxon>
        <taxon>Tylenchomorpha</taxon>
        <taxon>Tylenchoidea</taxon>
        <taxon>Meloidogynidae</taxon>
        <taxon>Meloidogyninae</taxon>
        <taxon>Meloidogyne</taxon>
    </lineage>
</organism>
<gene>
    <name evidence="1" type="ORF">MENT_LOCUS45738</name>
</gene>
<dbReference type="EMBL" id="CAJEWN010000979">
    <property type="protein sequence ID" value="CAD2192821.1"/>
    <property type="molecule type" value="Genomic_DNA"/>
</dbReference>
<dbReference type="AlphaFoldDB" id="A0A6V7X0I9"/>